<reference evidence="1" key="1">
    <citation type="submission" date="2021-02" db="EMBL/GenBank/DDBJ databases">
        <authorList>
            <person name="Nowell W R."/>
        </authorList>
    </citation>
    <scope>NUCLEOTIDE SEQUENCE</scope>
</reference>
<sequence>MKDISQAMVDDSSESILAFKKQNELIIKQNTYLKQLHKELKGKSCDVIQTAERAFQAVVIFTQHEGGSGVCISEDGLILTCAHCVYDVDDEKDEINIRTTGIGINKTILFTSGDLCHTECIAWDPIRDCALLKIISSSSRTKVFQFISILKSTAKSHLLLCIGQPGRDDLESKTLKKTNYPLVYTSLGRFRGYLHGGKKLQNNSEIGQLKHNCWTYWGHSGAPLITQQGKLFGLHSSWDDKTTMRHGIPLVAIENFLKDFKNLEKN</sequence>
<dbReference type="Proteomes" id="UP000681722">
    <property type="component" value="Unassembled WGS sequence"/>
</dbReference>
<dbReference type="InterPro" id="IPR043504">
    <property type="entry name" value="Peptidase_S1_PA_chymotrypsin"/>
</dbReference>
<evidence type="ECO:0000313" key="1">
    <source>
        <dbReference type="EMBL" id="CAF1102463.1"/>
    </source>
</evidence>
<dbReference type="Proteomes" id="UP000677228">
    <property type="component" value="Unassembled WGS sequence"/>
</dbReference>
<organism evidence="1 5">
    <name type="scientific">Didymodactylos carnosus</name>
    <dbReference type="NCBI Taxonomy" id="1234261"/>
    <lineage>
        <taxon>Eukaryota</taxon>
        <taxon>Metazoa</taxon>
        <taxon>Spiralia</taxon>
        <taxon>Gnathifera</taxon>
        <taxon>Rotifera</taxon>
        <taxon>Eurotatoria</taxon>
        <taxon>Bdelloidea</taxon>
        <taxon>Philodinida</taxon>
        <taxon>Philodinidae</taxon>
        <taxon>Didymodactylos</taxon>
    </lineage>
</organism>
<name>A0A814P3Y3_9BILA</name>
<dbReference type="EMBL" id="CAJOBC010005547">
    <property type="protein sequence ID" value="CAF3867300.1"/>
    <property type="molecule type" value="Genomic_DNA"/>
</dbReference>
<dbReference type="Proteomes" id="UP000682733">
    <property type="component" value="Unassembled WGS sequence"/>
</dbReference>
<evidence type="ECO:0000313" key="2">
    <source>
        <dbReference type="EMBL" id="CAF1301538.1"/>
    </source>
</evidence>
<proteinExistence type="predicted"/>
<dbReference type="InterPro" id="IPR009003">
    <property type="entry name" value="Peptidase_S1_PA"/>
</dbReference>
<protein>
    <submittedName>
        <fullName evidence="1">Uncharacterized protein</fullName>
    </submittedName>
</protein>
<dbReference type="SUPFAM" id="SSF50494">
    <property type="entry name" value="Trypsin-like serine proteases"/>
    <property type="match status" value="1"/>
</dbReference>
<dbReference type="OrthoDB" id="4217619at2759"/>
<dbReference type="Gene3D" id="2.40.10.10">
    <property type="entry name" value="Trypsin-like serine proteases"/>
    <property type="match status" value="2"/>
</dbReference>
<dbReference type="EMBL" id="CAJNOK010019567">
    <property type="protein sequence ID" value="CAF1301538.1"/>
    <property type="molecule type" value="Genomic_DNA"/>
</dbReference>
<dbReference type="Pfam" id="PF13365">
    <property type="entry name" value="Trypsin_2"/>
    <property type="match status" value="1"/>
</dbReference>
<accession>A0A814P3Y3</accession>
<dbReference type="EMBL" id="CAJOBA010041144">
    <property type="protein sequence ID" value="CAF4107891.1"/>
    <property type="molecule type" value="Genomic_DNA"/>
</dbReference>
<gene>
    <name evidence="1" type="ORF">GPM918_LOCUS18818</name>
    <name evidence="2" type="ORF">OVA965_LOCUS28557</name>
    <name evidence="3" type="ORF">SRO942_LOCUS18815</name>
    <name evidence="4" type="ORF">TMI583_LOCUS29311</name>
</gene>
<evidence type="ECO:0000313" key="3">
    <source>
        <dbReference type="EMBL" id="CAF3867300.1"/>
    </source>
</evidence>
<evidence type="ECO:0000313" key="4">
    <source>
        <dbReference type="EMBL" id="CAF4107891.1"/>
    </source>
</evidence>
<dbReference type="Proteomes" id="UP000663829">
    <property type="component" value="Unassembled WGS sequence"/>
</dbReference>
<comment type="caution">
    <text evidence="1">The sequence shown here is derived from an EMBL/GenBank/DDBJ whole genome shotgun (WGS) entry which is preliminary data.</text>
</comment>
<evidence type="ECO:0000313" key="5">
    <source>
        <dbReference type="Proteomes" id="UP000663829"/>
    </source>
</evidence>
<dbReference type="EMBL" id="CAJNOQ010005547">
    <property type="protein sequence ID" value="CAF1102463.1"/>
    <property type="molecule type" value="Genomic_DNA"/>
</dbReference>
<keyword evidence="5" id="KW-1185">Reference proteome</keyword>
<dbReference type="AlphaFoldDB" id="A0A814P3Y3"/>